<dbReference type="InterPro" id="IPR027417">
    <property type="entry name" value="P-loop_NTPase"/>
</dbReference>
<dbReference type="GO" id="GO:0005524">
    <property type="term" value="F:ATP binding"/>
    <property type="evidence" value="ECO:0007669"/>
    <property type="project" value="UniProtKB-KW"/>
</dbReference>
<dbReference type="HAMAP" id="MF_00796">
    <property type="entry name" value="NTPase_1"/>
    <property type="match status" value="1"/>
</dbReference>
<dbReference type="Gene3D" id="3.40.50.300">
    <property type="entry name" value="P-loop containing nucleotide triphosphate hydrolases"/>
    <property type="match status" value="1"/>
</dbReference>
<organism evidence="5">
    <name type="scientific">mine drainage metagenome</name>
    <dbReference type="NCBI Taxonomy" id="410659"/>
    <lineage>
        <taxon>unclassified sequences</taxon>
        <taxon>metagenomes</taxon>
        <taxon>ecological metagenomes</taxon>
    </lineage>
</organism>
<dbReference type="AlphaFoldDB" id="T0YK52"/>
<reference evidence="5" key="2">
    <citation type="journal article" date="2014" name="ISME J.">
        <title>Microbial stratification in low pH oxic and suboxic macroscopic growths along an acid mine drainage.</title>
        <authorList>
            <person name="Mendez-Garcia C."/>
            <person name="Mesa V."/>
            <person name="Sprenger R.R."/>
            <person name="Richter M."/>
            <person name="Diez M.S."/>
            <person name="Solano J."/>
            <person name="Bargiela R."/>
            <person name="Golyshina O.V."/>
            <person name="Manteca A."/>
            <person name="Ramos J.L."/>
            <person name="Gallego J.R."/>
            <person name="Llorente I."/>
            <person name="Martins Dos Santos V.A."/>
            <person name="Jensen O.N."/>
            <person name="Pelaez A.I."/>
            <person name="Sanchez J."/>
            <person name="Ferrer M."/>
        </authorList>
    </citation>
    <scope>NUCLEOTIDE SEQUENCE</scope>
</reference>
<dbReference type="PANTHER" id="PTHR43146">
    <property type="entry name" value="CANCER-RELATED NUCLEOSIDE-TRIPHOSPHATASE"/>
    <property type="match status" value="1"/>
</dbReference>
<dbReference type="InterPro" id="IPR004948">
    <property type="entry name" value="Nuc-triphosphatase_THEP1"/>
</dbReference>
<name>T0YK52_9ZZZZ</name>
<gene>
    <name evidence="5" type="ORF">B1B_16752</name>
</gene>
<comment type="caution">
    <text evidence="5">The sequence shown here is derived from an EMBL/GenBank/DDBJ whole genome shotgun (WGS) entry which is preliminary data.</text>
</comment>
<keyword evidence="2" id="KW-0378">Hydrolase</keyword>
<evidence type="ECO:0000256" key="1">
    <source>
        <dbReference type="ARBA" id="ARBA00022741"/>
    </source>
</evidence>
<dbReference type="SUPFAM" id="SSF52540">
    <property type="entry name" value="P-loop containing nucleoside triphosphate hydrolases"/>
    <property type="match status" value="1"/>
</dbReference>
<evidence type="ECO:0000256" key="2">
    <source>
        <dbReference type="ARBA" id="ARBA00022801"/>
    </source>
</evidence>
<proteinExistence type="inferred from homology"/>
<feature type="domain" description="AAA+ ATPase" evidence="4">
    <location>
        <begin position="3"/>
        <end position="167"/>
    </location>
</feature>
<dbReference type="InterPro" id="IPR003593">
    <property type="entry name" value="AAA+_ATPase"/>
</dbReference>
<evidence type="ECO:0000259" key="4">
    <source>
        <dbReference type="SMART" id="SM00382"/>
    </source>
</evidence>
<evidence type="ECO:0000256" key="3">
    <source>
        <dbReference type="ARBA" id="ARBA00022840"/>
    </source>
</evidence>
<dbReference type="GO" id="GO:0017111">
    <property type="term" value="F:ribonucleoside triphosphate phosphatase activity"/>
    <property type="evidence" value="ECO:0007669"/>
    <property type="project" value="InterPro"/>
</dbReference>
<reference evidence="5" key="1">
    <citation type="submission" date="2013-08" db="EMBL/GenBank/DDBJ databases">
        <authorList>
            <person name="Mendez C."/>
            <person name="Richter M."/>
            <person name="Ferrer M."/>
            <person name="Sanchez J."/>
        </authorList>
    </citation>
    <scope>NUCLEOTIDE SEQUENCE</scope>
</reference>
<dbReference type="NCBIfam" id="NF010248">
    <property type="entry name" value="PRK13695.1"/>
    <property type="match status" value="1"/>
</dbReference>
<dbReference type="Pfam" id="PF03266">
    <property type="entry name" value="NTPase_1"/>
    <property type="match status" value="1"/>
</dbReference>
<dbReference type="PANTHER" id="PTHR43146:SF1">
    <property type="entry name" value="CANCER-RELATED NUCLEOSIDE-TRIPHOSPHATASE"/>
    <property type="match status" value="1"/>
</dbReference>
<protein>
    <submittedName>
        <fullName evidence="5">NTPase</fullName>
    </submittedName>
</protein>
<keyword evidence="1" id="KW-0547">Nucleotide-binding</keyword>
<dbReference type="EMBL" id="AUZY01011163">
    <property type="protein sequence ID" value="EQD35806.1"/>
    <property type="molecule type" value="Genomic_DNA"/>
</dbReference>
<sequence length="181" mass="20102">MSAPVKIGIAGLPGSGKTQTLLRIIQLLEEEGIVVGGMVTEPIIEKRRPVGFHLVHWATKERGVFAHENLKSRHRSGRYGIAIEVLEDLGVRALADARESADVIVIDEVGKLEVDSELFTQAVVATLETPKTTLMTLHKKSRNPLLQDIRRRDELRLLEVTPVNKNLLPFKVVRLIQGTAH</sequence>
<dbReference type="SMART" id="SM00382">
    <property type="entry name" value="AAA"/>
    <property type="match status" value="1"/>
</dbReference>
<keyword evidence="3" id="KW-0067">ATP-binding</keyword>
<accession>T0YK52</accession>
<evidence type="ECO:0000313" key="5">
    <source>
        <dbReference type="EMBL" id="EQD35806.1"/>
    </source>
</evidence>